<gene>
    <name evidence="1" type="ORF">S06H3_41176</name>
</gene>
<protein>
    <submittedName>
        <fullName evidence="1">Uncharacterized protein</fullName>
    </submittedName>
</protein>
<name>X1NH48_9ZZZZ</name>
<dbReference type="AlphaFoldDB" id="X1NH48"/>
<proteinExistence type="predicted"/>
<accession>X1NH48</accession>
<sequence length="76" mass="8515">MRRAVARGRIVPQSLSTDPRMGQLSLKAALLFPLIWINCDDQGRVSGNPHEIKYACCPNIDHITKTDIAELLDELQ</sequence>
<dbReference type="EMBL" id="BARV01025341">
    <property type="protein sequence ID" value="GAI43372.1"/>
    <property type="molecule type" value="Genomic_DNA"/>
</dbReference>
<feature type="non-terminal residue" evidence="1">
    <location>
        <position position="76"/>
    </location>
</feature>
<organism evidence="1">
    <name type="scientific">marine sediment metagenome</name>
    <dbReference type="NCBI Taxonomy" id="412755"/>
    <lineage>
        <taxon>unclassified sequences</taxon>
        <taxon>metagenomes</taxon>
        <taxon>ecological metagenomes</taxon>
    </lineage>
</organism>
<reference evidence="1" key="1">
    <citation type="journal article" date="2014" name="Front. Microbiol.">
        <title>High frequency of phylogenetically diverse reductive dehalogenase-homologous genes in deep subseafloor sedimentary metagenomes.</title>
        <authorList>
            <person name="Kawai M."/>
            <person name="Futagami T."/>
            <person name="Toyoda A."/>
            <person name="Takaki Y."/>
            <person name="Nishi S."/>
            <person name="Hori S."/>
            <person name="Arai W."/>
            <person name="Tsubouchi T."/>
            <person name="Morono Y."/>
            <person name="Uchiyama I."/>
            <person name="Ito T."/>
            <person name="Fujiyama A."/>
            <person name="Inagaki F."/>
            <person name="Takami H."/>
        </authorList>
    </citation>
    <scope>NUCLEOTIDE SEQUENCE</scope>
    <source>
        <strain evidence="1">Expedition CK06-06</strain>
    </source>
</reference>
<comment type="caution">
    <text evidence="1">The sequence shown here is derived from an EMBL/GenBank/DDBJ whole genome shotgun (WGS) entry which is preliminary data.</text>
</comment>
<evidence type="ECO:0000313" key="1">
    <source>
        <dbReference type="EMBL" id="GAI43372.1"/>
    </source>
</evidence>